<dbReference type="GO" id="GO:0005525">
    <property type="term" value="F:GTP binding"/>
    <property type="evidence" value="ECO:0007669"/>
    <property type="project" value="UniProtKB-KW"/>
</dbReference>
<evidence type="ECO:0000256" key="1">
    <source>
        <dbReference type="ARBA" id="ARBA00022741"/>
    </source>
</evidence>
<dbReference type="SMART" id="SM00175">
    <property type="entry name" value="RAB"/>
    <property type="match status" value="1"/>
</dbReference>
<sequence>MAESTHDHLFKLLIIGDSGVGKSSILLRFCDDEFNEKQASTIGVDFKTKFMQLRSKKLKLALWDTAGQERFRTLTSSYYRGAQGIILCYDCTQRSTFEHVKFWQDEVRKYSTNQDAILMLVANKATWGCQTHCGWTKSRTTWKP</sequence>
<dbReference type="InterPro" id="IPR027417">
    <property type="entry name" value="P-loop_NTPase"/>
</dbReference>
<evidence type="ECO:0000313" key="3">
    <source>
        <dbReference type="EMBL" id="CAJ1389596.1"/>
    </source>
</evidence>
<dbReference type="PROSITE" id="PS51421">
    <property type="entry name" value="RAS"/>
    <property type="match status" value="1"/>
</dbReference>
<dbReference type="SMART" id="SM00173">
    <property type="entry name" value="RAS"/>
    <property type="match status" value="1"/>
</dbReference>
<dbReference type="InterPro" id="IPR001806">
    <property type="entry name" value="Small_GTPase"/>
</dbReference>
<comment type="caution">
    <text evidence="4">The sequence shown here is derived from an EMBL/GenBank/DDBJ whole genome shotgun (WGS) entry which is preliminary data.</text>
</comment>
<dbReference type="FunFam" id="3.40.50.300:FF:001447">
    <property type="entry name" value="Ras-related protein Rab-1B"/>
    <property type="match status" value="1"/>
</dbReference>
<dbReference type="EMBL" id="CAUJNA010002068">
    <property type="protein sequence ID" value="CAJ1390402.1"/>
    <property type="molecule type" value="Genomic_DNA"/>
</dbReference>
<evidence type="ECO:0000313" key="5">
    <source>
        <dbReference type="Proteomes" id="UP001178507"/>
    </source>
</evidence>
<dbReference type="SUPFAM" id="SSF52540">
    <property type="entry name" value="P-loop containing nucleoside triphosphate hydrolases"/>
    <property type="match status" value="1"/>
</dbReference>
<dbReference type="AlphaFoldDB" id="A0AA36IPC0"/>
<proteinExistence type="predicted"/>
<keyword evidence="2" id="KW-0342">GTP-binding</keyword>
<dbReference type="SMART" id="SM00174">
    <property type="entry name" value="RHO"/>
    <property type="match status" value="1"/>
</dbReference>
<dbReference type="Gene3D" id="3.40.50.300">
    <property type="entry name" value="P-loop containing nucleotide triphosphate hydrolases"/>
    <property type="match status" value="1"/>
</dbReference>
<gene>
    <name evidence="3" type="ORF">EVOR1521_LOCUS15182</name>
    <name evidence="4" type="ORF">EVOR1521_LOCUS15838</name>
</gene>
<dbReference type="PROSITE" id="PS51419">
    <property type="entry name" value="RAB"/>
    <property type="match status" value="1"/>
</dbReference>
<evidence type="ECO:0000256" key="2">
    <source>
        <dbReference type="ARBA" id="ARBA00023134"/>
    </source>
</evidence>
<dbReference type="Pfam" id="PF00071">
    <property type="entry name" value="Ras"/>
    <property type="match status" value="1"/>
</dbReference>
<dbReference type="PANTHER" id="PTHR47977">
    <property type="entry name" value="RAS-RELATED PROTEIN RAB"/>
    <property type="match status" value="1"/>
</dbReference>
<reference evidence="4" key="1">
    <citation type="submission" date="2023-08" db="EMBL/GenBank/DDBJ databases">
        <authorList>
            <person name="Chen Y."/>
            <person name="Shah S."/>
            <person name="Dougan E. K."/>
            <person name="Thang M."/>
            <person name="Chan C."/>
        </authorList>
    </citation>
    <scope>NUCLEOTIDE SEQUENCE</scope>
</reference>
<dbReference type="InterPro" id="IPR005225">
    <property type="entry name" value="Small_GTP-bd"/>
</dbReference>
<dbReference type="NCBIfam" id="TIGR00231">
    <property type="entry name" value="small_GTP"/>
    <property type="match status" value="1"/>
</dbReference>
<keyword evidence="1" id="KW-0547">Nucleotide-binding</keyword>
<name>A0AA36IPC0_9DINO</name>
<evidence type="ECO:0000313" key="4">
    <source>
        <dbReference type="EMBL" id="CAJ1390402.1"/>
    </source>
</evidence>
<dbReference type="PRINTS" id="PR00449">
    <property type="entry name" value="RASTRNSFRMNG"/>
</dbReference>
<dbReference type="Proteomes" id="UP001178507">
    <property type="component" value="Unassembled WGS sequence"/>
</dbReference>
<protein>
    <submittedName>
        <fullName evidence="4">Uncharacterized protein</fullName>
    </submittedName>
</protein>
<keyword evidence="5" id="KW-1185">Reference proteome</keyword>
<dbReference type="EMBL" id="CAUJNA010001892">
    <property type="protein sequence ID" value="CAJ1389596.1"/>
    <property type="molecule type" value="Genomic_DNA"/>
</dbReference>
<organism evidence="4 5">
    <name type="scientific">Effrenium voratum</name>
    <dbReference type="NCBI Taxonomy" id="2562239"/>
    <lineage>
        <taxon>Eukaryota</taxon>
        <taxon>Sar</taxon>
        <taxon>Alveolata</taxon>
        <taxon>Dinophyceae</taxon>
        <taxon>Suessiales</taxon>
        <taxon>Symbiodiniaceae</taxon>
        <taxon>Effrenium</taxon>
    </lineage>
</organism>
<dbReference type="InterPro" id="IPR050227">
    <property type="entry name" value="Rab"/>
</dbReference>
<dbReference type="GO" id="GO:0003924">
    <property type="term" value="F:GTPase activity"/>
    <property type="evidence" value="ECO:0007669"/>
    <property type="project" value="InterPro"/>
</dbReference>
<accession>A0AA36IPC0</accession>